<name>A0ABW2QB40_9MICO</name>
<proteinExistence type="predicted"/>
<comment type="caution">
    <text evidence="6">The sequence shown here is derived from an EMBL/GenBank/DDBJ whole genome shotgun (WGS) entry which is preliminary data.</text>
</comment>
<reference evidence="7" key="1">
    <citation type="journal article" date="2019" name="Int. J. Syst. Evol. Microbiol.">
        <title>The Global Catalogue of Microorganisms (GCM) 10K type strain sequencing project: providing services to taxonomists for standard genome sequencing and annotation.</title>
        <authorList>
            <consortium name="The Broad Institute Genomics Platform"/>
            <consortium name="The Broad Institute Genome Sequencing Center for Infectious Disease"/>
            <person name="Wu L."/>
            <person name="Ma J."/>
        </authorList>
    </citation>
    <scope>NUCLEOTIDE SEQUENCE [LARGE SCALE GENOMIC DNA]</scope>
    <source>
        <strain evidence="7">JCM 1490</strain>
    </source>
</reference>
<feature type="region of interest" description="Disordered" evidence="5">
    <location>
        <begin position="1"/>
        <end position="26"/>
    </location>
</feature>
<keyword evidence="3" id="KW-1133">Transmembrane helix</keyword>
<evidence type="ECO:0000313" key="7">
    <source>
        <dbReference type="Proteomes" id="UP001596455"/>
    </source>
</evidence>
<dbReference type="Proteomes" id="UP001596455">
    <property type="component" value="Unassembled WGS sequence"/>
</dbReference>
<dbReference type="InterPro" id="IPR007343">
    <property type="entry name" value="Uncharacterised_pept_Zn_put"/>
</dbReference>
<keyword evidence="7" id="KW-1185">Reference proteome</keyword>
<evidence type="ECO:0000256" key="1">
    <source>
        <dbReference type="ARBA" id="ARBA00004167"/>
    </source>
</evidence>
<feature type="region of interest" description="Disordered" evidence="5">
    <location>
        <begin position="44"/>
        <end position="100"/>
    </location>
</feature>
<gene>
    <name evidence="6" type="ORF">ACFQQL_15260</name>
</gene>
<comment type="subcellular location">
    <subcellularLocation>
        <location evidence="1">Membrane</location>
        <topology evidence="1">Single-pass membrane protein</topology>
    </subcellularLocation>
</comment>
<accession>A0ABW2QB40</accession>
<feature type="compositionally biased region" description="Low complexity" evidence="5">
    <location>
        <begin position="1"/>
        <end position="14"/>
    </location>
</feature>
<dbReference type="RefSeq" id="WP_382395909.1">
    <property type="nucleotide sequence ID" value="NZ_JBHTCQ010000003.1"/>
</dbReference>
<organism evidence="6 7">
    <name type="scientific">Georgenia alba</name>
    <dbReference type="NCBI Taxonomy" id="2233858"/>
    <lineage>
        <taxon>Bacteria</taxon>
        <taxon>Bacillati</taxon>
        <taxon>Actinomycetota</taxon>
        <taxon>Actinomycetes</taxon>
        <taxon>Micrococcales</taxon>
        <taxon>Bogoriellaceae</taxon>
        <taxon>Georgenia</taxon>
    </lineage>
</organism>
<dbReference type="Pfam" id="PF04228">
    <property type="entry name" value="Zn_peptidase"/>
    <property type="match status" value="1"/>
</dbReference>
<feature type="compositionally biased region" description="Basic and acidic residues" evidence="5">
    <location>
        <begin position="317"/>
        <end position="327"/>
    </location>
</feature>
<evidence type="ECO:0000256" key="4">
    <source>
        <dbReference type="ARBA" id="ARBA00023136"/>
    </source>
</evidence>
<feature type="region of interest" description="Disordered" evidence="5">
    <location>
        <begin position="317"/>
        <end position="345"/>
    </location>
</feature>
<dbReference type="PANTHER" id="PTHR30168:SF0">
    <property type="entry name" value="INNER MEMBRANE PROTEIN"/>
    <property type="match status" value="1"/>
</dbReference>
<evidence type="ECO:0000256" key="3">
    <source>
        <dbReference type="ARBA" id="ARBA00022989"/>
    </source>
</evidence>
<feature type="compositionally biased region" description="Pro residues" evidence="5">
    <location>
        <begin position="76"/>
        <end position="89"/>
    </location>
</feature>
<evidence type="ECO:0000313" key="6">
    <source>
        <dbReference type="EMBL" id="MFC7406476.1"/>
    </source>
</evidence>
<dbReference type="EMBL" id="JBHTCQ010000003">
    <property type="protein sequence ID" value="MFC7406476.1"/>
    <property type="molecule type" value="Genomic_DNA"/>
</dbReference>
<dbReference type="PANTHER" id="PTHR30168">
    <property type="entry name" value="PUTATIVE MEMBRANE PROTEIN YPFJ"/>
    <property type="match status" value="1"/>
</dbReference>
<keyword evidence="4" id="KW-0472">Membrane</keyword>
<evidence type="ECO:0000256" key="2">
    <source>
        <dbReference type="ARBA" id="ARBA00022692"/>
    </source>
</evidence>
<sequence>MTPATRTAPPTRKATTTRETRTRRTTSAVLALVAAVCLGGCLPTPNDDPFDAPDAPAPTGPLGEPEGTSSAEPTQTPTPTPGPSSPEPTAPDVSGPVASDELLGANPVTLEIGVGIDAVECNLPAWSMGPAAAEGFYAEAIRCHTRAWRDTLARFDIELEPPGLWAGARSADYDGACGTNTTGREAFYCGEDQTIVMPFDSMSTIAQYGAGHALAVLSHEYGHHIQNQIGVSAGYAARREVAGWDSAEGQLLSRQLELQAWCFSGMFYGTSVGRGSISQAMSDAAYDNNSHAGDRPGELREHGTDANIAGWFDWGRHPSDDPGEDVRPTTYECNPWAARDASTLE</sequence>
<protein>
    <submittedName>
        <fullName evidence="6">Neutral zinc metallopeptidase</fullName>
    </submittedName>
</protein>
<keyword evidence="2" id="KW-0812">Transmembrane</keyword>
<evidence type="ECO:0000256" key="5">
    <source>
        <dbReference type="SAM" id="MobiDB-lite"/>
    </source>
</evidence>